<dbReference type="AlphaFoldDB" id="A0A2T3KLN3"/>
<protein>
    <submittedName>
        <fullName evidence="1">Uncharacterized protein</fullName>
    </submittedName>
</protein>
<proteinExistence type="predicted"/>
<name>A0A2T3KLN3_9GAMM</name>
<evidence type="ECO:0000313" key="2">
    <source>
        <dbReference type="Proteomes" id="UP000241426"/>
    </source>
</evidence>
<dbReference type="EMBL" id="PYNF01000003">
    <property type="protein sequence ID" value="PSV00586.1"/>
    <property type="molecule type" value="Genomic_DNA"/>
</dbReference>
<dbReference type="Proteomes" id="UP000241426">
    <property type="component" value="Unassembled WGS sequence"/>
</dbReference>
<sequence>MASDSSWGVFVSKDTFNEIIDSQIDFNNRYNVKNKENLNEILKKKKELGFEKWKAVVNQQPSMDIEAAKAWSKSGQIKK</sequence>
<evidence type="ECO:0000313" key="1">
    <source>
        <dbReference type="EMBL" id="PSV00586.1"/>
    </source>
</evidence>
<accession>A0A2T3KLN3</accession>
<comment type="caution">
    <text evidence="1">The sequence shown here is derived from an EMBL/GenBank/DDBJ whole genome shotgun (WGS) entry which is preliminary data.</text>
</comment>
<organism evidence="1 2">
    <name type="scientific">Photobacterium kishitanii</name>
    <dbReference type="NCBI Taxonomy" id="318456"/>
    <lineage>
        <taxon>Bacteria</taxon>
        <taxon>Pseudomonadati</taxon>
        <taxon>Pseudomonadota</taxon>
        <taxon>Gammaproteobacteria</taxon>
        <taxon>Vibrionales</taxon>
        <taxon>Vibrionaceae</taxon>
        <taxon>Photobacterium</taxon>
    </lineage>
</organism>
<reference evidence="1 2" key="1">
    <citation type="submission" date="2018-01" db="EMBL/GenBank/DDBJ databases">
        <title>Whole genome sequencing of Histamine producing bacteria.</title>
        <authorList>
            <person name="Butler K."/>
        </authorList>
    </citation>
    <scope>NUCLEOTIDE SEQUENCE [LARGE SCALE GENOMIC DNA]</scope>
    <source>
        <strain evidence="1 2">FS-7.2</strain>
    </source>
</reference>
<gene>
    <name evidence="1" type="ORF">C9J27_05475</name>
</gene>